<gene>
    <name evidence="1" type="ORF">Tci_872499</name>
</gene>
<dbReference type="AlphaFoldDB" id="A0A699SSE3"/>
<reference evidence="1" key="1">
    <citation type="journal article" date="2019" name="Sci. Rep.">
        <title>Draft genome of Tanacetum cinerariifolium, the natural source of mosquito coil.</title>
        <authorList>
            <person name="Yamashiro T."/>
            <person name="Shiraishi A."/>
            <person name="Satake H."/>
            <person name="Nakayama K."/>
        </authorList>
    </citation>
    <scope>NUCLEOTIDE SEQUENCE</scope>
</reference>
<sequence length="130" mass="14241">LLFAVAFVLFRGEVLFWQFSHSQAPELARMVLCSKLLFLNVLVHAFFAIYSTLLTSTRHQTVRGVCVLELRVASGQAHAGSRAVAHFDPTGTGLWAAVWGLVCPAPGPRSQLVARSRPDGLSLCADTLWY</sequence>
<feature type="non-terminal residue" evidence="1">
    <location>
        <position position="1"/>
    </location>
</feature>
<protein>
    <submittedName>
        <fullName evidence="1">Uncharacterized protein</fullName>
    </submittedName>
</protein>
<evidence type="ECO:0000313" key="1">
    <source>
        <dbReference type="EMBL" id="GFD00530.1"/>
    </source>
</evidence>
<accession>A0A699SSE3</accession>
<name>A0A699SSE3_TANCI</name>
<comment type="caution">
    <text evidence="1">The sequence shown here is derived from an EMBL/GenBank/DDBJ whole genome shotgun (WGS) entry which is preliminary data.</text>
</comment>
<dbReference type="EMBL" id="BKCJ011185433">
    <property type="protein sequence ID" value="GFD00530.1"/>
    <property type="molecule type" value="Genomic_DNA"/>
</dbReference>
<organism evidence="1">
    <name type="scientific">Tanacetum cinerariifolium</name>
    <name type="common">Dalmatian daisy</name>
    <name type="synonym">Chrysanthemum cinerariifolium</name>
    <dbReference type="NCBI Taxonomy" id="118510"/>
    <lineage>
        <taxon>Eukaryota</taxon>
        <taxon>Viridiplantae</taxon>
        <taxon>Streptophyta</taxon>
        <taxon>Embryophyta</taxon>
        <taxon>Tracheophyta</taxon>
        <taxon>Spermatophyta</taxon>
        <taxon>Magnoliopsida</taxon>
        <taxon>eudicotyledons</taxon>
        <taxon>Gunneridae</taxon>
        <taxon>Pentapetalae</taxon>
        <taxon>asterids</taxon>
        <taxon>campanulids</taxon>
        <taxon>Asterales</taxon>
        <taxon>Asteraceae</taxon>
        <taxon>Asteroideae</taxon>
        <taxon>Anthemideae</taxon>
        <taxon>Anthemidinae</taxon>
        <taxon>Tanacetum</taxon>
    </lineage>
</organism>
<proteinExistence type="predicted"/>